<dbReference type="EMBL" id="JAHYBZ010000005">
    <property type="protein sequence ID" value="MBW6399285.1"/>
    <property type="molecule type" value="Genomic_DNA"/>
</dbReference>
<dbReference type="Proteomes" id="UP001196565">
    <property type="component" value="Unassembled WGS sequence"/>
</dbReference>
<feature type="domain" description="Amidohydrolase-related" evidence="1">
    <location>
        <begin position="25"/>
        <end position="287"/>
    </location>
</feature>
<name>A0ABS7AB31_9PROT</name>
<dbReference type="InterPro" id="IPR006680">
    <property type="entry name" value="Amidohydro-rel"/>
</dbReference>
<dbReference type="InterPro" id="IPR052358">
    <property type="entry name" value="Aro_Compnd_Degr_Hydrolases"/>
</dbReference>
<evidence type="ECO:0000313" key="2">
    <source>
        <dbReference type="EMBL" id="MBW6399285.1"/>
    </source>
</evidence>
<dbReference type="PANTHER" id="PTHR35563">
    <property type="entry name" value="BARREL METAL-DEPENDENT HYDROLASE, PUTATIVE (AFU_ORTHOLOGUE AFUA_1G16240)-RELATED"/>
    <property type="match status" value="1"/>
</dbReference>
<accession>A0ABS7AB31</accession>
<dbReference type="SUPFAM" id="SSF51556">
    <property type="entry name" value="Metallo-dependent hydrolases"/>
    <property type="match status" value="1"/>
</dbReference>
<dbReference type="RefSeq" id="WP_219763897.1">
    <property type="nucleotide sequence ID" value="NZ_JAHYBZ010000005.1"/>
</dbReference>
<gene>
    <name evidence="2" type="ORF">KPL78_15600</name>
</gene>
<sequence length="297" mass="32330">MIPVCKAADRATQPPSWPLCPGGLDSHAHVFGPVARFAYAANRRYTPPEQTVEDYLHLLDALGLRYGVLVQPSVYAEDNACLVDALKQARGRLLGVVDIDVLRADADTLASMTLDGVCGLRLWWGESSNAEHLRQVGEKVRDLGWHLDIIVAQAALLPCLAPLLRNLALPTVIEAMGCPVEAESPDSPGFRALLDLLRDGAAMVKLSHPYRIDRTGLPYDAAAPFAAAIIAAAPERCVWGSDWPHPNIRGPMPEDGALLELLPHWAGGRIDLAQRILSDNAYAFYGRWLRADPTGRI</sequence>
<dbReference type="Gene3D" id="3.20.20.140">
    <property type="entry name" value="Metal-dependent hydrolases"/>
    <property type="match status" value="1"/>
</dbReference>
<comment type="caution">
    <text evidence="2">The sequence shown here is derived from an EMBL/GenBank/DDBJ whole genome shotgun (WGS) entry which is preliminary data.</text>
</comment>
<keyword evidence="3" id="KW-1185">Reference proteome</keyword>
<evidence type="ECO:0000259" key="1">
    <source>
        <dbReference type="Pfam" id="PF04909"/>
    </source>
</evidence>
<protein>
    <submittedName>
        <fullName evidence="2">Amidohydrolase family protein</fullName>
    </submittedName>
</protein>
<reference evidence="2 3" key="1">
    <citation type="submission" date="2021-07" db="EMBL/GenBank/DDBJ databases">
        <authorList>
            <person name="So Y."/>
        </authorList>
    </citation>
    <scope>NUCLEOTIDE SEQUENCE [LARGE SCALE GENOMIC DNA]</scope>
    <source>
        <strain evidence="2 3">HJA6</strain>
    </source>
</reference>
<proteinExistence type="predicted"/>
<dbReference type="PANTHER" id="PTHR35563:SF2">
    <property type="entry name" value="BARREL METAL-DEPENDENT HYDROLASE, PUTATIVE (AFU_ORTHOLOGUE AFUA_1G16240)-RELATED"/>
    <property type="match status" value="1"/>
</dbReference>
<organism evidence="2 3">
    <name type="scientific">Roseomonas alba</name>
    <dbReference type="NCBI Taxonomy" id="2846776"/>
    <lineage>
        <taxon>Bacteria</taxon>
        <taxon>Pseudomonadati</taxon>
        <taxon>Pseudomonadota</taxon>
        <taxon>Alphaproteobacteria</taxon>
        <taxon>Acetobacterales</taxon>
        <taxon>Roseomonadaceae</taxon>
        <taxon>Roseomonas</taxon>
    </lineage>
</organism>
<evidence type="ECO:0000313" key="3">
    <source>
        <dbReference type="Proteomes" id="UP001196565"/>
    </source>
</evidence>
<dbReference type="InterPro" id="IPR032466">
    <property type="entry name" value="Metal_Hydrolase"/>
</dbReference>
<dbReference type="Pfam" id="PF04909">
    <property type="entry name" value="Amidohydro_2"/>
    <property type="match status" value="1"/>
</dbReference>